<evidence type="ECO:0000259" key="4">
    <source>
        <dbReference type="PROSITE" id="PS51836"/>
    </source>
</evidence>
<dbReference type="PROSITE" id="PS51836">
    <property type="entry name" value="DENN_FNIP12"/>
    <property type="match status" value="1"/>
</dbReference>
<feature type="region of interest" description="Disordered" evidence="3">
    <location>
        <begin position="271"/>
        <end position="293"/>
    </location>
</feature>
<dbReference type="PANTHER" id="PTHR21634:SF9">
    <property type="entry name" value="RE13835P"/>
    <property type="match status" value="1"/>
</dbReference>
<feature type="non-terminal residue" evidence="5">
    <location>
        <position position="293"/>
    </location>
</feature>
<reference evidence="5" key="1">
    <citation type="journal article" date="2023" name="IScience">
        <title>Live-bearing cockroach genome reveals convergent evolutionary mechanisms linked to viviparity in insects and beyond.</title>
        <authorList>
            <person name="Fouks B."/>
            <person name="Harrison M.C."/>
            <person name="Mikhailova A.A."/>
            <person name="Marchal E."/>
            <person name="English S."/>
            <person name="Carruthers M."/>
            <person name="Jennings E.C."/>
            <person name="Chiamaka E.L."/>
            <person name="Frigard R.A."/>
            <person name="Pippel M."/>
            <person name="Attardo G.M."/>
            <person name="Benoit J.B."/>
            <person name="Bornberg-Bauer E."/>
            <person name="Tobe S.S."/>
        </authorList>
    </citation>
    <scope>NUCLEOTIDE SEQUENCE</scope>
    <source>
        <strain evidence="5">Stay&amp;Tobe</strain>
    </source>
</reference>
<dbReference type="PANTHER" id="PTHR21634">
    <property type="entry name" value="RE13835P"/>
    <property type="match status" value="1"/>
</dbReference>
<dbReference type="InterPro" id="IPR028084">
    <property type="entry name" value="FNIP_N_dom"/>
</dbReference>
<dbReference type="InterPro" id="IPR037545">
    <property type="entry name" value="DENN_FNIP1/2"/>
</dbReference>
<name>A0AAD7Z5R5_DIPPU</name>
<dbReference type="GO" id="GO:0005737">
    <property type="term" value="C:cytoplasm"/>
    <property type="evidence" value="ECO:0007669"/>
    <property type="project" value="UniProtKB-SubCell"/>
</dbReference>
<proteinExistence type="predicted"/>
<comment type="subcellular location">
    <subcellularLocation>
        <location evidence="1">Cytoplasm</location>
    </subcellularLocation>
</comment>
<sequence>SELSSSNVTCSGGFVRVHHFTFLNGLVPGLAEFKARALMTTLRPQTVPDLPSCTLFSSRKKNQRQGYVSYIKNEYESWKPFNFSKEQVRVLLFRECDWRGRKLLFDSKAVQKVSLESNSCSKLKFGQRQKNENKKTETYVEVTNGFGYQYMRPSSDVTMLGEMIFGSVAMSFQGSVSKVHTMNSPSSLMCTKVFHSPGTGARSRGASDRSLEESCGSSVNSITEYLTSIGSCSNSRQASIGSGPLDIELRSKHQFNSLEADSGFCGDASLQSASSVGSTCGFGTYKSSPDSRR</sequence>
<evidence type="ECO:0000256" key="1">
    <source>
        <dbReference type="ARBA" id="ARBA00004496"/>
    </source>
</evidence>
<keyword evidence="6" id="KW-1185">Reference proteome</keyword>
<dbReference type="GO" id="GO:0042030">
    <property type="term" value="F:ATPase inhibitor activity"/>
    <property type="evidence" value="ECO:0007669"/>
    <property type="project" value="TreeGrafter"/>
</dbReference>
<reference evidence="5" key="2">
    <citation type="submission" date="2023-05" db="EMBL/GenBank/DDBJ databases">
        <authorList>
            <person name="Fouks B."/>
        </authorList>
    </citation>
    <scope>NUCLEOTIDE SEQUENCE</scope>
    <source>
        <strain evidence="5">Stay&amp;Tobe</strain>
        <tissue evidence="5">Testes</tissue>
    </source>
</reference>
<dbReference type="Proteomes" id="UP001233999">
    <property type="component" value="Unassembled WGS sequence"/>
</dbReference>
<dbReference type="EMBL" id="JASPKZ010010652">
    <property type="protein sequence ID" value="KAJ9574157.1"/>
    <property type="molecule type" value="Genomic_DNA"/>
</dbReference>
<evidence type="ECO:0000313" key="6">
    <source>
        <dbReference type="Proteomes" id="UP001233999"/>
    </source>
</evidence>
<evidence type="ECO:0000256" key="2">
    <source>
        <dbReference type="ARBA" id="ARBA00022490"/>
    </source>
</evidence>
<accession>A0AAD7Z5R5</accession>
<evidence type="ECO:0000313" key="5">
    <source>
        <dbReference type="EMBL" id="KAJ9574157.1"/>
    </source>
</evidence>
<keyword evidence="2" id="KW-0963">Cytoplasm</keyword>
<feature type="domain" description="UDENN FNIP1/2-type" evidence="4">
    <location>
        <begin position="83"/>
        <end position="293"/>
    </location>
</feature>
<dbReference type="AlphaFoldDB" id="A0AAD7Z5R5"/>
<protein>
    <recommendedName>
        <fullName evidence="4">UDENN FNIP1/2-type domain-containing protein</fullName>
    </recommendedName>
</protein>
<comment type="caution">
    <text evidence="5">The sequence shown here is derived from an EMBL/GenBank/DDBJ whole genome shotgun (WGS) entry which is preliminary data.</text>
</comment>
<evidence type="ECO:0000256" key="3">
    <source>
        <dbReference type="SAM" id="MobiDB-lite"/>
    </source>
</evidence>
<dbReference type="Pfam" id="PF14636">
    <property type="entry name" value="FNIP_N"/>
    <property type="match status" value="1"/>
</dbReference>
<feature type="non-terminal residue" evidence="5">
    <location>
        <position position="1"/>
    </location>
</feature>
<organism evidence="5 6">
    <name type="scientific">Diploptera punctata</name>
    <name type="common">Pacific beetle cockroach</name>
    <dbReference type="NCBI Taxonomy" id="6984"/>
    <lineage>
        <taxon>Eukaryota</taxon>
        <taxon>Metazoa</taxon>
        <taxon>Ecdysozoa</taxon>
        <taxon>Arthropoda</taxon>
        <taxon>Hexapoda</taxon>
        <taxon>Insecta</taxon>
        <taxon>Pterygota</taxon>
        <taxon>Neoptera</taxon>
        <taxon>Polyneoptera</taxon>
        <taxon>Dictyoptera</taxon>
        <taxon>Blattodea</taxon>
        <taxon>Blaberoidea</taxon>
        <taxon>Blaberidae</taxon>
        <taxon>Diplopterinae</taxon>
        <taxon>Diploptera</taxon>
    </lineage>
</organism>
<dbReference type="GO" id="GO:0051087">
    <property type="term" value="F:protein-folding chaperone binding"/>
    <property type="evidence" value="ECO:0007669"/>
    <property type="project" value="TreeGrafter"/>
</dbReference>
<gene>
    <name evidence="5" type="ORF">L9F63_008413</name>
</gene>